<protein>
    <submittedName>
        <fullName evidence="1">Uncharacterized protein</fullName>
    </submittedName>
</protein>
<evidence type="ECO:0000313" key="1">
    <source>
        <dbReference type="EMBL" id="GAH17618.1"/>
    </source>
</evidence>
<sequence length="120" mass="14459">EIFCNEDESLTIGKFSEKFQIVIVIHGLISEKAKEKYLEIRKERIREYRAQLQWLSVFYNTYNSNEFVAFMGFNSEEYFNKIRKIDDNFLEEYLFTGLRNTLGMSYIANYNQFICKPILF</sequence>
<organism evidence="1">
    <name type="scientific">marine sediment metagenome</name>
    <dbReference type="NCBI Taxonomy" id="412755"/>
    <lineage>
        <taxon>unclassified sequences</taxon>
        <taxon>metagenomes</taxon>
        <taxon>ecological metagenomes</taxon>
    </lineage>
</organism>
<comment type="caution">
    <text evidence="1">The sequence shown here is derived from an EMBL/GenBank/DDBJ whole genome shotgun (WGS) entry which is preliminary data.</text>
</comment>
<proteinExistence type="predicted"/>
<accession>X1FA40</accession>
<dbReference type="AlphaFoldDB" id="X1FA40"/>
<feature type="non-terminal residue" evidence="1">
    <location>
        <position position="1"/>
    </location>
</feature>
<reference evidence="1" key="1">
    <citation type="journal article" date="2014" name="Front. Microbiol.">
        <title>High frequency of phylogenetically diverse reductive dehalogenase-homologous genes in deep subseafloor sedimentary metagenomes.</title>
        <authorList>
            <person name="Kawai M."/>
            <person name="Futagami T."/>
            <person name="Toyoda A."/>
            <person name="Takaki Y."/>
            <person name="Nishi S."/>
            <person name="Hori S."/>
            <person name="Arai W."/>
            <person name="Tsubouchi T."/>
            <person name="Morono Y."/>
            <person name="Uchiyama I."/>
            <person name="Ito T."/>
            <person name="Fujiyama A."/>
            <person name="Inagaki F."/>
            <person name="Takami H."/>
        </authorList>
    </citation>
    <scope>NUCLEOTIDE SEQUENCE</scope>
    <source>
        <strain evidence="1">Expedition CK06-06</strain>
    </source>
</reference>
<gene>
    <name evidence="1" type="ORF">S01H4_55198</name>
</gene>
<dbReference type="EMBL" id="BART01031832">
    <property type="protein sequence ID" value="GAH17618.1"/>
    <property type="molecule type" value="Genomic_DNA"/>
</dbReference>
<name>X1FA40_9ZZZZ</name>